<comment type="caution">
    <text evidence="2">The sequence shown here is derived from an EMBL/GenBank/DDBJ whole genome shotgun (WGS) entry which is preliminary data.</text>
</comment>
<accession>A0A917R208</accession>
<evidence type="ECO:0000313" key="3">
    <source>
        <dbReference type="Proteomes" id="UP000645217"/>
    </source>
</evidence>
<dbReference type="EMBL" id="BMNT01000013">
    <property type="protein sequence ID" value="GGK82828.1"/>
    <property type="molecule type" value="Genomic_DNA"/>
</dbReference>
<proteinExistence type="predicted"/>
<reference evidence="2" key="1">
    <citation type="journal article" date="2014" name="Int. J. Syst. Evol. Microbiol.">
        <title>Complete genome sequence of Corynebacterium casei LMG S-19264T (=DSM 44701T), isolated from a smear-ripened cheese.</title>
        <authorList>
            <consortium name="US DOE Joint Genome Institute (JGI-PGF)"/>
            <person name="Walter F."/>
            <person name="Albersmeier A."/>
            <person name="Kalinowski J."/>
            <person name="Ruckert C."/>
        </authorList>
    </citation>
    <scope>NUCLEOTIDE SEQUENCE</scope>
    <source>
        <strain evidence="2">JCM 13064</strain>
    </source>
</reference>
<organism evidence="2 3">
    <name type="scientific">Sphaerisporangium melleum</name>
    <dbReference type="NCBI Taxonomy" id="321316"/>
    <lineage>
        <taxon>Bacteria</taxon>
        <taxon>Bacillati</taxon>
        <taxon>Actinomycetota</taxon>
        <taxon>Actinomycetes</taxon>
        <taxon>Streptosporangiales</taxon>
        <taxon>Streptosporangiaceae</taxon>
        <taxon>Sphaerisporangium</taxon>
    </lineage>
</organism>
<sequence length="75" mass="7838">MFAFAAVAASVTGNVPGLAGWRAKVLEGPRGGRSRSRIGRCRRGCGRARGRAEDDTEAGDPDDPHDPARAGRCST</sequence>
<protein>
    <submittedName>
        <fullName evidence="2">Uncharacterized protein</fullName>
    </submittedName>
</protein>
<feature type="compositionally biased region" description="Basic residues" evidence="1">
    <location>
        <begin position="32"/>
        <end position="49"/>
    </location>
</feature>
<reference evidence="2" key="2">
    <citation type="submission" date="2020-09" db="EMBL/GenBank/DDBJ databases">
        <authorList>
            <person name="Sun Q."/>
            <person name="Ohkuma M."/>
        </authorList>
    </citation>
    <scope>NUCLEOTIDE SEQUENCE</scope>
    <source>
        <strain evidence="2">JCM 13064</strain>
    </source>
</reference>
<dbReference type="Proteomes" id="UP000645217">
    <property type="component" value="Unassembled WGS sequence"/>
</dbReference>
<gene>
    <name evidence="2" type="ORF">GCM10007964_26790</name>
</gene>
<keyword evidence="3" id="KW-1185">Reference proteome</keyword>
<evidence type="ECO:0000313" key="2">
    <source>
        <dbReference type="EMBL" id="GGK82828.1"/>
    </source>
</evidence>
<name>A0A917R208_9ACTN</name>
<feature type="region of interest" description="Disordered" evidence="1">
    <location>
        <begin position="27"/>
        <end position="75"/>
    </location>
</feature>
<evidence type="ECO:0000256" key="1">
    <source>
        <dbReference type="SAM" id="MobiDB-lite"/>
    </source>
</evidence>
<dbReference type="AlphaFoldDB" id="A0A917R208"/>